<proteinExistence type="predicted"/>
<reference evidence="1 2" key="1">
    <citation type="journal article" date="2016" name="Nat. Commun.">
        <title>Local admixture of amplified and diversified secreted pathogenesis determinants shapes mosaic Toxoplasma gondii genomes.</title>
        <authorList>
            <person name="Lorenzi H."/>
            <person name="Khan A."/>
            <person name="Behnke M.S."/>
            <person name="Namasivayam S."/>
            <person name="Swapna L.S."/>
            <person name="Hadjithomas M."/>
            <person name="Karamycheva S."/>
            <person name="Pinney D."/>
            <person name="Brunk B.P."/>
            <person name="Ajioka J.W."/>
            <person name="Ajzenberg D."/>
            <person name="Boothroyd J.C."/>
            <person name="Boyle J.P."/>
            <person name="Darde M.L."/>
            <person name="Diaz-Miranda M.A."/>
            <person name="Dubey J.P."/>
            <person name="Fritz H.M."/>
            <person name="Gennari S.M."/>
            <person name="Gregory B.D."/>
            <person name="Kim K."/>
            <person name="Saeij J.P."/>
            <person name="Su C."/>
            <person name="White M.W."/>
            <person name="Zhu X.Q."/>
            <person name="Howe D.K."/>
            <person name="Rosenthal B.M."/>
            <person name="Grigg M.E."/>
            <person name="Parkinson J."/>
            <person name="Liu L."/>
            <person name="Kissinger J.C."/>
            <person name="Roos D.S."/>
            <person name="Sibley L.D."/>
        </authorList>
    </citation>
    <scope>NUCLEOTIDE SEQUENCE [LARGE SCALE GENOMIC DNA]</scope>
    <source>
        <strain evidence="1 2">ARI</strain>
    </source>
</reference>
<gene>
    <name evidence="1" type="ORF">TGARI_276820</name>
</gene>
<protein>
    <submittedName>
        <fullName evidence="1">Uncharacterized protein</fullName>
    </submittedName>
</protein>
<name>A0A139XP71_TOXGO</name>
<dbReference type="VEuPathDB" id="ToxoDB:TGARI_276820"/>
<organism evidence="1 2">
    <name type="scientific">Toxoplasma gondii ARI</name>
    <dbReference type="NCBI Taxonomy" id="1074872"/>
    <lineage>
        <taxon>Eukaryota</taxon>
        <taxon>Sar</taxon>
        <taxon>Alveolata</taxon>
        <taxon>Apicomplexa</taxon>
        <taxon>Conoidasida</taxon>
        <taxon>Coccidia</taxon>
        <taxon>Eucoccidiorida</taxon>
        <taxon>Eimeriorina</taxon>
        <taxon>Sarcocystidae</taxon>
        <taxon>Toxoplasma</taxon>
    </lineage>
</organism>
<dbReference type="EMBL" id="AGQS02005426">
    <property type="protein sequence ID" value="KYF40587.1"/>
    <property type="molecule type" value="Genomic_DNA"/>
</dbReference>
<evidence type="ECO:0000313" key="2">
    <source>
        <dbReference type="Proteomes" id="UP000074247"/>
    </source>
</evidence>
<sequence>MVLLAVGTSPVHSVVAGSMMIHSHPPCIDCSDTS</sequence>
<dbReference type="Proteomes" id="UP000074247">
    <property type="component" value="Unassembled WGS sequence"/>
</dbReference>
<evidence type="ECO:0000313" key="1">
    <source>
        <dbReference type="EMBL" id="KYF40587.1"/>
    </source>
</evidence>
<dbReference type="AlphaFoldDB" id="A0A139XP71"/>
<feature type="non-terminal residue" evidence="1">
    <location>
        <position position="34"/>
    </location>
</feature>
<comment type="caution">
    <text evidence="1">The sequence shown here is derived from an EMBL/GenBank/DDBJ whole genome shotgun (WGS) entry which is preliminary data.</text>
</comment>
<accession>A0A139XP71</accession>